<dbReference type="InterPro" id="IPR036624">
    <property type="entry name" value="Hcp1-lik_sf"/>
</dbReference>
<sequence>MAIPAYLWLKDDQGNEVKGSVTVAEREGSIEILHFDHELRIPTDNDTGELTGTRKHEPFIITKAVDASTPYLYKACSNGQTLKQLELKWYRIDDTGTEREYFRHTLEDVKITSITPTMHNVKDLDKERYPHLEKVNMRYKRITWTYLDGNIEFSDSWTEGR</sequence>
<reference evidence="2 3" key="2">
    <citation type="submission" date="2014-12" db="EMBL/GenBank/DDBJ databases">
        <title>Draft Genome Sequence of Pseudoalteromonas luteoviolacea HI1.</title>
        <authorList>
            <person name="Asahina A.Y."/>
            <person name="Hadfield M.G."/>
        </authorList>
    </citation>
    <scope>NUCLEOTIDE SEQUENCE [LARGE SCALE GENOMIC DNA]</scope>
    <source>
        <strain evidence="2 3">HI1</strain>
    </source>
</reference>
<name>A0A023PZ86_9GAMM</name>
<evidence type="ECO:0000313" key="3">
    <source>
        <dbReference type="Proteomes" id="UP000031327"/>
    </source>
</evidence>
<dbReference type="OrthoDB" id="5674026at2"/>
<proteinExistence type="predicted"/>
<dbReference type="SUPFAM" id="SSF141452">
    <property type="entry name" value="Hcp1-like"/>
    <property type="match status" value="1"/>
</dbReference>
<organism evidence="1">
    <name type="scientific">Pseudoalteromonas luteoviolacea</name>
    <dbReference type="NCBI Taxonomy" id="43657"/>
    <lineage>
        <taxon>Bacteria</taxon>
        <taxon>Pseudomonadati</taxon>
        <taxon>Pseudomonadota</taxon>
        <taxon>Gammaproteobacteria</taxon>
        <taxon>Alteromonadales</taxon>
        <taxon>Pseudoalteromonadaceae</taxon>
        <taxon>Pseudoalteromonas</taxon>
    </lineage>
</organism>
<evidence type="ECO:0000313" key="1">
    <source>
        <dbReference type="EMBL" id="AHX39919.1"/>
    </source>
</evidence>
<dbReference type="PANTHER" id="PTHR34319:SF6">
    <property type="entry name" value="MAJOR EXPORTED PROTEIN"/>
    <property type="match status" value="1"/>
</dbReference>
<gene>
    <name evidence="2" type="ORF">JF50_17265</name>
</gene>
<protein>
    <submittedName>
        <fullName evidence="2">Hcp1 family type VI secretion system effector</fullName>
    </submittedName>
    <submittedName>
        <fullName evidence="1">ImpD</fullName>
    </submittedName>
</protein>
<accession>A0A023PZ86</accession>
<dbReference type="InterPro" id="IPR008514">
    <property type="entry name" value="T6SS_Hcp"/>
</dbReference>
<dbReference type="Proteomes" id="UP000031327">
    <property type="component" value="Unassembled WGS sequence"/>
</dbReference>
<evidence type="ECO:0000313" key="2">
    <source>
        <dbReference type="EMBL" id="KID56053.1"/>
    </source>
</evidence>
<dbReference type="RefSeq" id="WP_039610625.1">
    <property type="nucleotide sequence ID" value="NZ_JWIC01000007.1"/>
</dbReference>
<dbReference type="AlphaFoldDB" id="A0A023PZ86"/>
<dbReference type="EMBL" id="JWIC01000007">
    <property type="protein sequence ID" value="KID56053.1"/>
    <property type="molecule type" value="Genomic_DNA"/>
</dbReference>
<dbReference type="InterPro" id="IPR052947">
    <property type="entry name" value="T6SS_Hcp1_domain"/>
</dbReference>
<dbReference type="Pfam" id="PF05638">
    <property type="entry name" value="T6SS_HCP"/>
    <property type="match status" value="1"/>
</dbReference>
<dbReference type="NCBIfam" id="TIGR03344">
    <property type="entry name" value="VI_effect_Hcp1"/>
    <property type="match status" value="1"/>
</dbReference>
<dbReference type="PANTHER" id="PTHR34319">
    <property type="entry name" value="MAJOR EXPORTED PROTEIN"/>
    <property type="match status" value="1"/>
</dbReference>
<reference evidence="1" key="1">
    <citation type="journal article" date="2014" name="Science">
        <title>Marine tubeworm metamorphosis induced by arrays of bacterial phage tail-like structures.</title>
        <authorList>
            <person name="Shikuma N.J."/>
            <person name="Pilhofer M."/>
            <person name="Weiss G.L."/>
            <person name="Hadfield M.G."/>
            <person name="Jensen G.J."/>
            <person name="Newman D.K."/>
        </authorList>
    </citation>
    <scope>NUCLEOTIDE SEQUENCE</scope>
    <source>
        <strain evidence="1">HI1</strain>
    </source>
</reference>
<dbReference type="Gene3D" id="2.30.110.20">
    <property type="entry name" value="Hcp1-like"/>
    <property type="match status" value="1"/>
</dbReference>
<dbReference type="EMBL" id="KF724688">
    <property type="protein sequence ID" value="AHX39919.1"/>
    <property type="molecule type" value="Genomic_DNA"/>
</dbReference>